<evidence type="ECO:0000313" key="2">
    <source>
        <dbReference type="Proteomes" id="UP000472263"/>
    </source>
</evidence>
<evidence type="ECO:0000313" key="1">
    <source>
        <dbReference type="Ensembl" id="ENSMMDP00005033281.1"/>
    </source>
</evidence>
<keyword evidence="2" id="KW-1185">Reference proteome</keyword>
<sequence length="169" mass="19270">MAEDHGLGNGKASIKVTECCELVLLVVARRIELLDGVHCLLLTLQLDDIWVRNNPLCKLPHRVLKSCREKKHLAVLCPPLDANALVLMTLCGYHDISLIQHKHSDLLWVDKLQLCAPKKHRCTLSYYINYGHPVLTFIAANGICQFHFRIKFSHLLNYLSNLHSKLVCR</sequence>
<reference evidence="1" key="1">
    <citation type="submission" date="2019-06" db="EMBL/GenBank/DDBJ databases">
        <authorList>
            <consortium name="Wellcome Sanger Institute Data Sharing"/>
        </authorList>
    </citation>
    <scope>NUCLEOTIDE SEQUENCE [LARGE SCALE GENOMIC DNA]</scope>
</reference>
<dbReference type="AlphaFoldDB" id="A0A667ZKB7"/>
<dbReference type="InParanoid" id="A0A667ZKB7"/>
<protein>
    <submittedName>
        <fullName evidence="1">Uncharacterized protein</fullName>
    </submittedName>
</protein>
<name>A0A667ZKB7_9TELE</name>
<dbReference type="Ensembl" id="ENSMMDT00005034021.1">
    <property type="protein sequence ID" value="ENSMMDP00005033281.1"/>
    <property type="gene ID" value="ENSMMDG00005015657.1"/>
</dbReference>
<reference evidence="1" key="3">
    <citation type="submission" date="2025-09" db="UniProtKB">
        <authorList>
            <consortium name="Ensembl"/>
        </authorList>
    </citation>
    <scope>IDENTIFICATION</scope>
</reference>
<organism evidence="1 2">
    <name type="scientific">Myripristis murdjan</name>
    <name type="common">pinecone soldierfish</name>
    <dbReference type="NCBI Taxonomy" id="586833"/>
    <lineage>
        <taxon>Eukaryota</taxon>
        <taxon>Metazoa</taxon>
        <taxon>Chordata</taxon>
        <taxon>Craniata</taxon>
        <taxon>Vertebrata</taxon>
        <taxon>Euteleostomi</taxon>
        <taxon>Actinopterygii</taxon>
        <taxon>Neopterygii</taxon>
        <taxon>Teleostei</taxon>
        <taxon>Neoteleostei</taxon>
        <taxon>Acanthomorphata</taxon>
        <taxon>Holocentriformes</taxon>
        <taxon>Holocentridae</taxon>
        <taxon>Myripristis</taxon>
    </lineage>
</organism>
<reference evidence="1" key="2">
    <citation type="submission" date="2025-08" db="UniProtKB">
        <authorList>
            <consortium name="Ensembl"/>
        </authorList>
    </citation>
    <scope>IDENTIFICATION</scope>
</reference>
<dbReference type="GeneTree" id="ENSGT00970000193437"/>
<dbReference type="Proteomes" id="UP000472263">
    <property type="component" value="Chromosome 7"/>
</dbReference>
<proteinExistence type="predicted"/>
<accession>A0A667ZKB7</accession>